<protein>
    <submittedName>
        <fullName evidence="2">Uncharacterized protein</fullName>
    </submittedName>
</protein>
<comment type="caution">
    <text evidence="2">The sequence shown here is derived from an EMBL/GenBank/DDBJ whole genome shotgun (WGS) entry which is preliminary data.</text>
</comment>
<keyword evidence="1" id="KW-0812">Transmembrane</keyword>
<dbReference type="Proteomes" id="UP000589520">
    <property type="component" value="Unassembled WGS sequence"/>
</dbReference>
<feature type="transmembrane region" description="Helical" evidence="1">
    <location>
        <begin position="86"/>
        <end position="106"/>
    </location>
</feature>
<accession>A0A7Y9PLI5</accession>
<dbReference type="RefSeq" id="WP_179493080.1">
    <property type="nucleotide sequence ID" value="NZ_JACCCW010000002.1"/>
</dbReference>
<dbReference type="EMBL" id="JACCCW010000002">
    <property type="protein sequence ID" value="NYF81243.1"/>
    <property type="molecule type" value="Genomic_DNA"/>
</dbReference>
<proteinExistence type="predicted"/>
<evidence type="ECO:0000313" key="3">
    <source>
        <dbReference type="Proteomes" id="UP000589520"/>
    </source>
</evidence>
<dbReference type="AlphaFoldDB" id="A0A7Y9PLI5"/>
<name>A0A7Y9PLI5_9BACT</name>
<keyword evidence="1" id="KW-1133">Transmembrane helix</keyword>
<evidence type="ECO:0000256" key="1">
    <source>
        <dbReference type="SAM" id="Phobius"/>
    </source>
</evidence>
<reference evidence="2 3" key="1">
    <citation type="submission" date="2020-07" db="EMBL/GenBank/DDBJ databases">
        <title>Genomic Encyclopedia of Type Strains, Phase IV (KMG-V): Genome sequencing to study the core and pangenomes of soil and plant-associated prokaryotes.</title>
        <authorList>
            <person name="Whitman W."/>
        </authorList>
    </citation>
    <scope>NUCLEOTIDE SEQUENCE [LARGE SCALE GENOMIC DNA]</scope>
    <source>
        <strain evidence="2 3">X4EP2</strain>
    </source>
</reference>
<sequence length="112" mass="12558">MDWSVTRRDLGEDIVLINNQTYLPHAFGGAGAVETELGRFDAQSGGRYKISLRVRQSSPELRAASPLLKVDAHWVYWEKGVEYEQLSFWFAAVVGIAGIFAIIRGFRQLAKS</sequence>
<organism evidence="2 3">
    <name type="scientific">Granulicella arctica</name>
    <dbReference type="NCBI Taxonomy" id="940613"/>
    <lineage>
        <taxon>Bacteria</taxon>
        <taxon>Pseudomonadati</taxon>
        <taxon>Acidobacteriota</taxon>
        <taxon>Terriglobia</taxon>
        <taxon>Terriglobales</taxon>
        <taxon>Acidobacteriaceae</taxon>
        <taxon>Granulicella</taxon>
    </lineage>
</organism>
<keyword evidence="3" id="KW-1185">Reference proteome</keyword>
<keyword evidence="1" id="KW-0472">Membrane</keyword>
<gene>
    <name evidence="2" type="ORF">HDF17_003563</name>
</gene>
<evidence type="ECO:0000313" key="2">
    <source>
        <dbReference type="EMBL" id="NYF81243.1"/>
    </source>
</evidence>